<dbReference type="KEGG" id="oai:OLEAN_C03510"/>
<dbReference type="GO" id="GO:0004222">
    <property type="term" value="F:metalloendopeptidase activity"/>
    <property type="evidence" value="ECO:0007669"/>
    <property type="project" value="TreeGrafter"/>
</dbReference>
<feature type="domain" description="M23ase beta-sheet core" evidence="3">
    <location>
        <begin position="275"/>
        <end position="369"/>
    </location>
</feature>
<keyword evidence="2" id="KW-0732">Signal</keyword>
<feature type="chain" id="PRO_5004383691" evidence="2">
    <location>
        <begin position="22"/>
        <end position="375"/>
    </location>
</feature>
<dbReference type="STRING" id="698738.OLEAN_C03510"/>
<dbReference type="PATRIC" id="fig|698738.3.peg.364"/>
<dbReference type="HOGENOM" id="CLU_029425_4_0_6"/>
<dbReference type="PANTHER" id="PTHR21666">
    <property type="entry name" value="PEPTIDASE-RELATED"/>
    <property type="match status" value="1"/>
</dbReference>
<name>R4YJV0_OLEAN</name>
<dbReference type="EMBL" id="FO203512">
    <property type="protein sequence ID" value="CCK74527.1"/>
    <property type="molecule type" value="Genomic_DNA"/>
</dbReference>
<dbReference type="OrthoDB" id="9784703at2"/>
<dbReference type="Pfam" id="PF01551">
    <property type="entry name" value="Peptidase_M23"/>
    <property type="match status" value="1"/>
</dbReference>
<accession>R4YJV0</accession>
<dbReference type="SUPFAM" id="SSF51261">
    <property type="entry name" value="Duplicated hybrid motif"/>
    <property type="match status" value="1"/>
</dbReference>
<evidence type="ECO:0000256" key="1">
    <source>
        <dbReference type="SAM" id="Coils"/>
    </source>
</evidence>
<evidence type="ECO:0000256" key="2">
    <source>
        <dbReference type="SAM" id="SignalP"/>
    </source>
</evidence>
<dbReference type="InterPro" id="IPR016047">
    <property type="entry name" value="M23ase_b-sheet_dom"/>
</dbReference>
<keyword evidence="1" id="KW-0175">Coiled coil</keyword>
<organism evidence="4 5">
    <name type="scientific">Oleispira antarctica RB-8</name>
    <dbReference type="NCBI Taxonomy" id="698738"/>
    <lineage>
        <taxon>Bacteria</taxon>
        <taxon>Pseudomonadati</taxon>
        <taxon>Pseudomonadota</taxon>
        <taxon>Gammaproteobacteria</taxon>
        <taxon>Oceanospirillales</taxon>
        <taxon>Oceanospirillaceae</taxon>
        <taxon>Oleispira</taxon>
    </lineage>
</organism>
<reference evidence="4 5" key="1">
    <citation type="journal article" date="2013" name="Nat. Commun.">
        <title>Genome sequence and functional genomic analysis of the oil-degrading bacterium Oleispira antarctica.</title>
        <authorList>
            <person name="Kube M."/>
            <person name="Chernikova T.N."/>
            <person name="Al-Ramahi Y."/>
            <person name="Beloqui A."/>
            <person name="Lopez-Cortez N."/>
            <person name="Guazzaroni M.E."/>
            <person name="Heipieper H.J."/>
            <person name="Klages S."/>
            <person name="Kotsyurbenko O.R."/>
            <person name="Langer I."/>
            <person name="Nechitaylo T.Y."/>
            <person name="Lunsdorf H."/>
            <person name="Fernandez M."/>
            <person name="Juarez S."/>
            <person name="Ciordia S."/>
            <person name="Singer A."/>
            <person name="Kagan O."/>
            <person name="Egorova O."/>
            <person name="Petit P.A."/>
            <person name="Stogios P."/>
            <person name="Kim Y."/>
            <person name="Tchigvintsev A."/>
            <person name="Flick R."/>
            <person name="Denaro R."/>
            <person name="Genovese M."/>
            <person name="Albar J.P."/>
            <person name="Reva O.N."/>
            <person name="Martinez-Gomariz M."/>
            <person name="Tran H."/>
            <person name="Ferrer M."/>
            <person name="Savchenko A."/>
            <person name="Yakunin A.F."/>
            <person name="Yakimov M.M."/>
            <person name="Golyshina O.V."/>
            <person name="Reinhardt R."/>
            <person name="Golyshin P.N."/>
        </authorList>
    </citation>
    <scope>NUCLEOTIDE SEQUENCE [LARGE SCALE GENOMIC DNA]</scope>
</reference>
<dbReference type="AlphaFoldDB" id="R4YJV0"/>
<feature type="coiled-coil region" evidence="1">
    <location>
        <begin position="160"/>
        <end position="236"/>
    </location>
</feature>
<keyword evidence="5" id="KW-1185">Reference proteome</keyword>
<sequence length="375" mass="43210">MIRIIFLFCLLISQLTQVSMADEQADLAKLQQEIKKLQTWLKETESEHDKLSEALRQSDEKIGGIAKKIDETRTLLNQERSRLKKLKAEQSQLRVLKSEQKQQLAKQLTSAQKIGNQGSIKVLLNQDDPQQISRMLKYYEYFNKARMDSIQTLIVNLKRLNNIENEILTQQNKLIKTEKSLLKKNKQLSNEKKQHKKLLVSLEARRKEKSNDLSQKQKDQKRLQKLINEVATLLDNSVRKQDARPIRSLKGKLPRPTKGSIVKAFGNSNSQARNKWQGWLMKGYEGSAITAIHHGRIVFSDWLRGFGLLLIIDHGDGYLSLYARNQSLLKSVGDWVYQGENIATLGSSGGFKEPRLYFEIRHKGKPQDPAAWLKR</sequence>
<dbReference type="Gene3D" id="6.10.250.3150">
    <property type="match status" value="1"/>
</dbReference>
<gene>
    <name evidence="4" type="ORF">OLEAN_C03510</name>
</gene>
<dbReference type="Proteomes" id="UP000032749">
    <property type="component" value="Chromosome"/>
</dbReference>
<feature type="signal peptide" evidence="2">
    <location>
        <begin position="1"/>
        <end position="21"/>
    </location>
</feature>
<feature type="coiled-coil region" evidence="1">
    <location>
        <begin position="20"/>
        <end position="103"/>
    </location>
</feature>
<dbReference type="Gene3D" id="2.70.70.10">
    <property type="entry name" value="Glucose Permease (Domain IIA)"/>
    <property type="match status" value="1"/>
</dbReference>
<protein>
    <submittedName>
        <fullName evidence="4">Peptidase, M23B family</fullName>
    </submittedName>
</protein>
<proteinExistence type="predicted"/>
<dbReference type="CDD" id="cd12797">
    <property type="entry name" value="M23_peptidase"/>
    <property type="match status" value="1"/>
</dbReference>
<evidence type="ECO:0000313" key="4">
    <source>
        <dbReference type="EMBL" id="CCK74527.1"/>
    </source>
</evidence>
<evidence type="ECO:0000313" key="5">
    <source>
        <dbReference type="Proteomes" id="UP000032749"/>
    </source>
</evidence>
<evidence type="ECO:0000259" key="3">
    <source>
        <dbReference type="Pfam" id="PF01551"/>
    </source>
</evidence>
<dbReference type="PANTHER" id="PTHR21666:SF270">
    <property type="entry name" value="MUREIN HYDROLASE ACTIVATOR ENVC"/>
    <property type="match status" value="1"/>
</dbReference>
<dbReference type="FunFam" id="2.70.70.10:FF:000003">
    <property type="entry name" value="Murein hydrolase activator EnvC"/>
    <property type="match status" value="1"/>
</dbReference>
<dbReference type="InterPro" id="IPR011055">
    <property type="entry name" value="Dup_hybrid_motif"/>
</dbReference>
<dbReference type="InterPro" id="IPR050570">
    <property type="entry name" value="Cell_wall_metabolism_enzyme"/>
</dbReference>